<sequence length="263" mass="26781">MSFSADWLTLRAAADDAARDPGLVAKLAAWVGERTAAQGAELTVVDIGAGTGATLAALHGRLPRARWRLVDNDAELLEVATARAAAMGARVETATLDLAADPGAALRGAWSKGAPRLVTASAFFDLVGADWLRRFAAEAAAQGAAVYAALTYDGFERWSPPHPEDAAVGGAFLADMKRDKGMGPALGADAGPALAEALRGEGFSVETAPSAWRLKAPEDAALIGALAVGVAAASGASPDWRAARVSARAVEIGHLDVLALPPG</sequence>
<dbReference type="SUPFAM" id="SSF53335">
    <property type="entry name" value="S-adenosyl-L-methionine-dependent methyltransferases"/>
    <property type="match status" value="1"/>
</dbReference>
<reference evidence="2 3" key="1">
    <citation type="submission" date="2016-10" db="EMBL/GenBank/DDBJ databases">
        <authorList>
            <person name="de Groot N.N."/>
        </authorList>
    </citation>
    <scope>NUCLEOTIDE SEQUENCE [LARGE SCALE GENOMIC DNA]</scope>
    <source>
        <strain evidence="2 3">DSM 15345</strain>
    </source>
</reference>
<dbReference type="AlphaFoldDB" id="A0A1H4AEG0"/>
<dbReference type="InterPro" id="IPR029063">
    <property type="entry name" value="SAM-dependent_MTases_sf"/>
</dbReference>
<protein>
    <recommendedName>
        <fullName evidence="1">Methyltransferase domain-containing protein</fullName>
    </recommendedName>
</protein>
<name>A0A1H4AEG0_9RHOB</name>
<dbReference type="Proteomes" id="UP000198703">
    <property type="component" value="Unassembled WGS sequence"/>
</dbReference>
<gene>
    <name evidence="2" type="ORF">SAMN05444370_104189</name>
</gene>
<dbReference type="RefSeq" id="WP_093252103.1">
    <property type="nucleotide sequence ID" value="NZ_FNQM01000004.1"/>
</dbReference>
<proteinExistence type="predicted"/>
<evidence type="ECO:0000313" key="3">
    <source>
        <dbReference type="Proteomes" id="UP000198703"/>
    </source>
</evidence>
<evidence type="ECO:0000259" key="1">
    <source>
        <dbReference type="Pfam" id="PF13649"/>
    </source>
</evidence>
<feature type="domain" description="Methyltransferase" evidence="1">
    <location>
        <begin position="44"/>
        <end position="101"/>
    </location>
</feature>
<accession>A0A1H4AEG0</accession>
<evidence type="ECO:0000313" key="2">
    <source>
        <dbReference type="EMBL" id="SEA34266.1"/>
    </source>
</evidence>
<dbReference type="EMBL" id="FNQM01000004">
    <property type="protein sequence ID" value="SEA34266.1"/>
    <property type="molecule type" value="Genomic_DNA"/>
</dbReference>
<dbReference type="OrthoDB" id="7273451at2"/>
<organism evidence="2 3">
    <name type="scientific">Rubrimonas cliftonensis</name>
    <dbReference type="NCBI Taxonomy" id="89524"/>
    <lineage>
        <taxon>Bacteria</taxon>
        <taxon>Pseudomonadati</taxon>
        <taxon>Pseudomonadota</taxon>
        <taxon>Alphaproteobacteria</taxon>
        <taxon>Rhodobacterales</taxon>
        <taxon>Paracoccaceae</taxon>
        <taxon>Rubrimonas</taxon>
    </lineage>
</organism>
<keyword evidence="3" id="KW-1185">Reference proteome</keyword>
<dbReference type="STRING" id="89524.SAMN05444370_104189"/>
<dbReference type="Gene3D" id="3.40.50.150">
    <property type="entry name" value="Vaccinia Virus protein VP39"/>
    <property type="match status" value="1"/>
</dbReference>
<dbReference type="Pfam" id="PF13649">
    <property type="entry name" value="Methyltransf_25"/>
    <property type="match status" value="1"/>
</dbReference>
<dbReference type="InterPro" id="IPR041698">
    <property type="entry name" value="Methyltransf_25"/>
</dbReference>